<evidence type="ECO:0000256" key="3">
    <source>
        <dbReference type="ARBA" id="ARBA00023212"/>
    </source>
</evidence>
<comment type="subcellular location">
    <subcellularLocation>
        <location evidence="1">Cytoplasm</location>
        <location evidence="1">Cytoskeleton</location>
    </subcellularLocation>
</comment>
<evidence type="ECO:0000313" key="6">
    <source>
        <dbReference type="EMBL" id="KAL3272273.1"/>
    </source>
</evidence>
<keyword evidence="7" id="KW-1185">Reference proteome</keyword>
<evidence type="ECO:0000256" key="5">
    <source>
        <dbReference type="SAM" id="MobiDB-lite"/>
    </source>
</evidence>
<dbReference type="GO" id="GO:0005856">
    <property type="term" value="C:cytoskeleton"/>
    <property type="evidence" value="ECO:0007669"/>
    <property type="project" value="UniProtKB-SubCell"/>
</dbReference>
<reference evidence="6 7" key="1">
    <citation type="journal article" date="2021" name="BMC Biol.">
        <title>Horizontally acquired antibacterial genes associated with adaptive radiation of ladybird beetles.</title>
        <authorList>
            <person name="Li H.S."/>
            <person name="Tang X.F."/>
            <person name="Huang Y.H."/>
            <person name="Xu Z.Y."/>
            <person name="Chen M.L."/>
            <person name="Du X.Y."/>
            <person name="Qiu B.Y."/>
            <person name="Chen P.T."/>
            <person name="Zhang W."/>
            <person name="Slipinski A."/>
            <person name="Escalona H.E."/>
            <person name="Waterhouse R.M."/>
            <person name="Zwick A."/>
            <person name="Pang H."/>
        </authorList>
    </citation>
    <scope>NUCLEOTIDE SEQUENCE [LARGE SCALE GENOMIC DNA]</scope>
    <source>
        <strain evidence="6">SYSU2018</strain>
    </source>
</reference>
<keyword evidence="3" id="KW-0206">Cytoskeleton</keyword>
<dbReference type="PANTHER" id="PTHR31183:SF2">
    <property type="entry name" value="TRICHOPLEIN KERATIN FILAMENT-BINDING PROTEIN"/>
    <property type="match status" value="1"/>
</dbReference>
<organism evidence="6 7">
    <name type="scientific">Cryptolaemus montrouzieri</name>
    <dbReference type="NCBI Taxonomy" id="559131"/>
    <lineage>
        <taxon>Eukaryota</taxon>
        <taxon>Metazoa</taxon>
        <taxon>Ecdysozoa</taxon>
        <taxon>Arthropoda</taxon>
        <taxon>Hexapoda</taxon>
        <taxon>Insecta</taxon>
        <taxon>Pterygota</taxon>
        <taxon>Neoptera</taxon>
        <taxon>Endopterygota</taxon>
        <taxon>Coleoptera</taxon>
        <taxon>Polyphaga</taxon>
        <taxon>Cucujiformia</taxon>
        <taxon>Coccinelloidea</taxon>
        <taxon>Coccinellidae</taxon>
        <taxon>Scymninae</taxon>
        <taxon>Scymnini</taxon>
        <taxon>Cryptolaemus</taxon>
    </lineage>
</organism>
<feature type="coiled-coil region" evidence="4">
    <location>
        <begin position="285"/>
        <end position="312"/>
    </location>
</feature>
<evidence type="ECO:0000256" key="1">
    <source>
        <dbReference type="ARBA" id="ARBA00004245"/>
    </source>
</evidence>
<evidence type="ECO:0000313" key="7">
    <source>
        <dbReference type="Proteomes" id="UP001516400"/>
    </source>
</evidence>
<feature type="region of interest" description="Disordered" evidence="5">
    <location>
        <begin position="179"/>
        <end position="214"/>
    </location>
</feature>
<evidence type="ECO:0000256" key="4">
    <source>
        <dbReference type="SAM" id="Coils"/>
    </source>
</evidence>
<protein>
    <recommendedName>
        <fullName evidence="8">Trichoplein keratin filament-binding protein</fullName>
    </recommendedName>
</protein>
<gene>
    <name evidence="6" type="ORF">HHI36_022753</name>
</gene>
<sequence length="504" mass="62775">MATRRRPISREEQIIRKREKEYQHQKFWGDQQKYYDWWDKTNTKYEEWTSPRYYDTNTQLVKQMQMEKAVQEMKEVRRNKLRKLFEEERKSWEIELMVHKEKEFMSPRSSRERPDDIPTEILKQVHEGIKEREQEKRKKEAELRLYHQWRNNNSFIQEYERAHRTKDLKLSWLHQQMEKRKRREKEQAEEKKMILERDERMKSEKEREEQRREEVKRRNRELKEIIDKQVEEIKIRQEITEKLRIKEDEELKRKIELAELEERQRQINKIAEQRELALFNIRQYKIKLKQKSKNIQENLIEQEEIMKRLKNLEITQKIEDEKLKNDLKESIEGYLKISEQQKKLEKLRDKQLQFLFDSEAQVMYERQSEIWKKEEESRKKLAQDVLTTIAEQIENNYKKNREEQEELIKERELLMKMTEEYNEELVKLEEEEKLDKLRRKKGLDEEVKKKQETKKNLEENDKLKKITEELERAKIEEEMLKREIMHLHRGQGLCRPSGRSNIIF</sequence>
<dbReference type="AlphaFoldDB" id="A0ABD2N0Q1"/>
<dbReference type="InterPro" id="IPR043596">
    <property type="entry name" value="CFAP53/TCHP"/>
</dbReference>
<keyword evidence="4" id="KW-0175">Coiled coil</keyword>
<feature type="coiled-coil region" evidence="4">
    <location>
        <begin position="390"/>
        <end position="483"/>
    </location>
</feature>
<name>A0ABD2N0Q1_9CUCU</name>
<evidence type="ECO:0000256" key="2">
    <source>
        <dbReference type="ARBA" id="ARBA00022490"/>
    </source>
</evidence>
<feature type="compositionally biased region" description="Basic and acidic residues" evidence="5">
    <location>
        <begin position="184"/>
        <end position="214"/>
    </location>
</feature>
<keyword evidence="2" id="KW-0963">Cytoplasm</keyword>
<comment type="caution">
    <text evidence="6">The sequence shown here is derived from an EMBL/GenBank/DDBJ whole genome shotgun (WGS) entry which is preliminary data.</text>
</comment>
<dbReference type="EMBL" id="JABFTP020000042">
    <property type="protein sequence ID" value="KAL3272273.1"/>
    <property type="molecule type" value="Genomic_DNA"/>
</dbReference>
<evidence type="ECO:0008006" key="8">
    <source>
        <dbReference type="Google" id="ProtNLM"/>
    </source>
</evidence>
<dbReference type="PANTHER" id="PTHR31183">
    <property type="entry name" value="TRICHOPLEIN KERATIN FILAMENT-BINDING PROTEIN FAMILY MEMBER"/>
    <property type="match status" value="1"/>
</dbReference>
<dbReference type="Proteomes" id="UP001516400">
    <property type="component" value="Unassembled WGS sequence"/>
</dbReference>
<accession>A0ABD2N0Q1</accession>
<proteinExistence type="predicted"/>